<keyword evidence="2" id="KW-0805">Transcription regulation</keyword>
<sequence length="129" mass="15153">MKEIPQISEAEYKVMKVIWNYEPISTPEVVEKLSKKSDWKSNTIHTMLARLVKKKALHARKEGRVFIYTSLVEKHEYVEQKSKSFLQQFFGGTLNSMVLNFIENDQLSNEEISELKKILSMRDKKEGEK</sequence>
<dbReference type="AlphaFoldDB" id="A0A6B3VRM2"/>
<evidence type="ECO:0000313" key="8">
    <source>
        <dbReference type="Proteomes" id="UP000570010"/>
    </source>
</evidence>
<dbReference type="InterPro" id="IPR036390">
    <property type="entry name" value="WH_DNA-bd_sf"/>
</dbReference>
<dbReference type="Pfam" id="PF03965">
    <property type="entry name" value="Penicillinase_R"/>
    <property type="match status" value="1"/>
</dbReference>
<reference evidence="6 7" key="1">
    <citation type="submission" date="2020-02" db="EMBL/GenBank/DDBJ databases">
        <title>Bacillus aquiflavi sp. nov., isolated from yellow water of strong flavor Chinese baijiu in Yibin region of China.</title>
        <authorList>
            <person name="Xie J."/>
        </authorList>
    </citation>
    <scope>NUCLEOTIDE SEQUENCE [LARGE SCALE GENOMIC DNA]</scope>
    <source>
        <strain evidence="6 7">3H-10</strain>
    </source>
</reference>
<dbReference type="GO" id="GO:0003677">
    <property type="term" value="F:DNA binding"/>
    <property type="evidence" value="ECO:0007669"/>
    <property type="project" value="UniProtKB-KW"/>
</dbReference>
<gene>
    <name evidence="6" type="ORF">G4D64_05380</name>
    <name evidence="5" type="ORF">H1Z61_05415</name>
</gene>
<dbReference type="Gene3D" id="1.10.10.10">
    <property type="entry name" value="Winged helix-like DNA-binding domain superfamily/Winged helix DNA-binding domain"/>
    <property type="match status" value="1"/>
</dbReference>
<protein>
    <submittedName>
        <fullName evidence="6">BlaI/MecI/CopY family transcriptional regulator</fullName>
    </submittedName>
</protein>
<keyword evidence="3" id="KW-0238">DNA-binding</keyword>
<comment type="caution">
    <text evidence="6">The sequence shown here is derived from an EMBL/GenBank/DDBJ whole genome shotgun (WGS) entry which is preliminary data.</text>
</comment>
<name>A0A6B3VRM2_9BACI</name>
<dbReference type="InterPro" id="IPR005650">
    <property type="entry name" value="BlaI_family"/>
</dbReference>
<evidence type="ECO:0000313" key="6">
    <source>
        <dbReference type="EMBL" id="NEY80960.1"/>
    </source>
</evidence>
<evidence type="ECO:0000256" key="1">
    <source>
        <dbReference type="ARBA" id="ARBA00011046"/>
    </source>
</evidence>
<evidence type="ECO:0000313" key="5">
    <source>
        <dbReference type="EMBL" id="MBA4536592.1"/>
    </source>
</evidence>
<evidence type="ECO:0000256" key="2">
    <source>
        <dbReference type="ARBA" id="ARBA00023015"/>
    </source>
</evidence>
<dbReference type="RefSeq" id="WP_163240897.1">
    <property type="nucleotide sequence ID" value="NZ_CP082780.1"/>
</dbReference>
<dbReference type="InterPro" id="IPR036388">
    <property type="entry name" value="WH-like_DNA-bd_sf"/>
</dbReference>
<dbReference type="EMBL" id="JACEIO010000009">
    <property type="protein sequence ID" value="MBA4536592.1"/>
    <property type="molecule type" value="Genomic_DNA"/>
</dbReference>
<dbReference type="PIRSF" id="PIRSF019455">
    <property type="entry name" value="CopR_AtkY"/>
    <property type="match status" value="1"/>
</dbReference>
<dbReference type="Proteomes" id="UP000472971">
    <property type="component" value="Unassembled WGS sequence"/>
</dbReference>
<keyword evidence="4" id="KW-0804">Transcription</keyword>
<dbReference type="SUPFAM" id="SSF46785">
    <property type="entry name" value="Winged helix' DNA-binding domain"/>
    <property type="match status" value="1"/>
</dbReference>
<reference evidence="5 8" key="2">
    <citation type="submission" date="2020-07" db="EMBL/GenBank/DDBJ databases">
        <authorList>
            <person name="Feng H."/>
        </authorList>
    </citation>
    <scope>NUCLEOTIDE SEQUENCE [LARGE SCALE GENOMIC DNA]</scope>
    <source>
        <strain evidence="5">S-12</strain>
        <strain evidence="8">s-12</strain>
    </source>
</reference>
<comment type="similarity">
    <text evidence="1">Belongs to the BlaI transcriptional regulatory family.</text>
</comment>
<accession>A0A6B3VRM2</accession>
<evidence type="ECO:0000256" key="4">
    <source>
        <dbReference type="ARBA" id="ARBA00023163"/>
    </source>
</evidence>
<dbReference type="Gene3D" id="1.10.4040.10">
    <property type="entry name" value="Penicillinase repressor domain"/>
    <property type="match status" value="1"/>
</dbReference>
<keyword evidence="7" id="KW-1185">Reference proteome</keyword>
<proteinExistence type="inferred from homology"/>
<evidence type="ECO:0000256" key="3">
    <source>
        <dbReference type="ARBA" id="ARBA00023125"/>
    </source>
</evidence>
<dbReference type="Proteomes" id="UP000570010">
    <property type="component" value="Unassembled WGS sequence"/>
</dbReference>
<organism evidence="6 7">
    <name type="scientific">Bacillus aquiflavi</name>
    <dbReference type="NCBI Taxonomy" id="2672567"/>
    <lineage>
        <taxon>Bacteria</taxon>
        <taxon>Bacillati</taxon>
        <taxon>Bacillota</taxon>
        <taxon>Bacilli</taxon>
        <taxon>Bacillales</taxon>
        <taxon>Bacillaceae</taxon>
        <taxon>Bacillus</taxon>
    </lineage>
</organism>
<dbReference type="EMBL" id="JAAIWN010000009">
    <property type="protein sequence ID" value="NEY80960.1"/>
    <property type="molecule type" value="Genomic_DNA"/>
</dbReference>
<evidence type="ECO:0000313" key="7">
    <source>
        <dbReference type="Proteomes" id="UP000472971"/>
    </source>
</evidence>
<dbReference type="GO" id="GO:0045892">
    <property type="term" value="P:negative regulation of DNA-templated transcription"/>
    <property type="evidence" value="ECO:0007669"/>
    <property type="project" value="InterPro"/>
</dbReference>